<dbReference type="SUPFAM" id="SSF52087">
    <property type="entry name" value="CRAL/TRIO domain"/>
    <property type="match status" value="1"/>
</dbReference>
<proteinExistence type="predicted"/>
<feature type="domain" description="CRAL-TRIO" evidence="2">
    <location>
        <begin position="125"/>
        <end position="278"/>
    </location>
</feature>
<keyword evidence="1" id="KW-0732">Signal</keyword>
<dbReference type="STRING" id="48709.A0A1D2M7F5"/>
<reference evidence="3 4" key="1">
    <citation type="journal article" date="2016" name="Genome Biol. Evol.">
        <title>Gene Family Evolution Reflects Adaptation to Soil Environmental Stressors in the Genome of the Collembolan Orchesella cincta.</title>
        <authorList>
            <person name="Faddeeva-Vakhrusheva A."/>
            <person name="Derks M.F."/>
            <person name="Anvar S.Y."/>
            <person name="Agamennone V."/>
            <person name="Suring W."/>
            <person name="Smit S."/>
            <person name="van Straalen N.M."/>
            <person name="Roelofs D."/>
        </authorList>
    </citation>
    <scope>NUCLEOTIDE SEQUENCE [LARGE SCALE GENOMIC DNA]</scope>
    <source>
        <tissue evidence="3">Mixed pool</tissue>
    </source>
</reference>
<dbReference type="InterPro" id="IPR001251">
    <property type="entry name" value="CRAL-TRIO_dom"/>
</dbReference>
<dbReference type="Proteomes" id="UP000094527">
    <property type="component" value="Unassembled WGS sequence"/>
</dbReference>
<dbReference type="InterPro" id="IPR011074">
    <property type="entry name" value="CRAL/TRIO_N_dom"/>
</dbReference>
<dbReference type="Gene3D" id="3.40.525.10">
    <property type="entry name" value="CRAL-TRIO lipid binding domain"/>
    <property type="match status" value="1"/>
</dbReference>
<dbReference type="PANTHER" id="PTHR23324">
    <property type="entry name" value="SEC14 RELATED PROTEIN"/>
    <property type="match status" value="1"/>
</dbReference>
<dbReference type="Pfam" id="PF00650">
    <property type="entry name" value="CRAL_TRIO"/>
    <property type="match status" value="1"/>
</dbReference>
<keyword evidence="4" id="KW-1185">Reference proteome</keyword>
<name>A0A1D2M7F5_ORCCI</name>
<dbReference type="GO" id="GO:0005737">
    <property type="term" value="C:cytoplasm"/>
    <property type="evidence" value="ECO:0007669"/>
    <property type="project" value="TreeGrafter"/>
</dbReference>
<feature type="signal peptide" evidence="1">
    <location>
        <begin position="1"/>
        <end position="28"/>
    </location>
</feature>
<dbReference type="CDD" id="cd00170">
    <property type="entry name" value="SEC14"/>
    <property type="match status" value="1"/>
</dbReference>
<organism evidence="3 4">
    <name type="scientific">Orchesella cincta</name>
    <name type="common">Springtail</name>
    <name type="synonym">Podura cincta</name>
    <dbReference type="NCBI Taxonomy" id="48709"/>
    <lineage>
        <taxon>Eukaryota</taxon>
        <taxon>Metazoa</taxon>
        <taxon>Ecdysozoa</taxon>
        <taxon>Arthropoda</taxon>
        <taxon>Hexapoda</taxon>
        <taxon>Collembola</taxon>
        <taxon>Entomobryomorpha</taxon>
        <taxon>Entomobryoidea</taxon>
        <taxon>Orchesellidae</taxon>
        <taxon>Orchesellinae</taxon>
        <taxon>Orchesella</taxon>
    </lineage>
</organism>
<sequence length="278" mass="32495">MWVKLWFPEGSKWVILLVFLSILNAVSATVAEKDMQLTANEKEALSQFKEKVDRFLNLDFMKTDFYLVRWLRAKNLNVPQAETMLLQHLRWRHVNNIDTILKEDWSDMETDYPYTMDTINLELMPIGTVDIYEWDIRRAVLQGKTHRLLRYLYRLLEEITGNIFEAQAKGQNVTRFVILGNADGFNVVQHACPLCLPSWVQFVRTFEAQYPGFLDEIIVVEATSTVNVVIDLIRPIISPATRNALKVFGQNREKWMTYLDTKISRDQRRPQYGGTKSN</sequence>
<dbReference type="AlphaFoldDB" id="A0A1D2M7F5"/>
<gene>
    <name evidence="3" type="ORF">Ocin01_17823</name>
</gene>
<protein>
    <submittedName>
        <fullName evidence="3">SEC14-like protein 2</fullName>
    </submittedName>
</protein>
<accession>A0A1D2M7F5</accession>
<evidence type="ECO:0000313" key="3">
    <source>
        <dbReference type="EMBL" id="ODM88854.1"/>
    </source>
</evidence>
<dbReference type="SMART" id="SM01100">
    <property type="entry name" value="CRAL_TRIO_N"/>
    <property type="match status" value="1"/>
</dbReference>
<comment type="caution">
    <text evidence="3">The sequence shown here is derived from an EMBL/GenBank/DDBJ whole genome shotgun (WGS) entry which is preliminary data.</text>
</comment>
<dbReference type="PROSITE" id="PS50191">
    <property type="entry name" value="CRAL_TRIO"/>
    <property type="match status" value="1"/>
</dbReference>
<dbReference type="PANTHER" id="PTHR23324:SF83">
    <property type="entry name" value="SEC14-LIKE PROTEIN 2"/>
    <property type="match status" value="1"/>
</dbReference>
<dbReference type="OMA" id="MKEEMYL"/>
<evidence type="ECO:0000256" key="1">
    <source>
        <dbReference type="SAM" id="SignalP"/>
    </source>
</evidence>
<dbReference type="EMBL" id="LJIJ01003110">
    <property type="protein sequence ID" value="ODM88854.1"/>
    <property type="molecule type" value="Genomic_DNA"/>
</dbReference>
<dbReference type="SUPFAM" id="SSF46938">
    <property type="entry name" value="CRAL/TRIO N-terminal domain"/>
    <property type="match status" value="1"/>
</dbReference>
<dbReference type="InterPro" id="IPR051064">
    <property type="entry name" value="SEC14/CRAL-TRIO_domain"/>
</dbReference>
<feature type="chain" id="PRO_5008903559" evidence="1">
    <location>
        <begin position="29"/>
        <end position="278"/>
    </location>
</feature>
<evidence type="ECO:0000313" key="4">
    <source>
        <dbReference type="Proteomes" id="UP000094527"/>
    </source>
</evidence>
<dbReference type="InterPro" id="IPR036273">
    <property type="entry name" value="CRAL/TRIO_N_dom_sf"/>
</dbReference>
<evidence type="ECO:0000259" key="2">
    <source>
        <dbReference type="PROSITE" id="PS50191"/>
    </source>
</evidence>
<dbReference type="InterPro" id="IPR036865">
    <property type="entry name" value="CRAL-TRIO_dom_sf"/>
</dbReference>